<dbReference type="OrthoDB" id="1894389at2759"/>
<keyword evidence="2" id="KW-1185">Reference proteome</keyword>
<name>A0A6P6WJF1_COFAR</name>
<dbReference type="PANTHER" id="PTHR31852">
    <property type="entry name" value="LATE EMBRYOGENESIS ABUNDANT (LEA) HYDROXYPROLINE-RICH GLYCOPROTEIN FAMILY"/>
    <property type="match status" value="1"/>
</dbReference>
<dbReference type="InterPro" id="IPR055301">
    <property type="entry name" value="Lea14-like_2"/>
</dbReference>
<gene>
    <name evidence="3" type="primary">LOC113728278</name>
</gene>
<feature type="transmembrane region" description="Helical" evidence="1">
    <location>
        <begin position="30"/>
        <end position="53"/>
    </location>
</feature>
<evidence type="ECO:0000313" key="2">
    <source>
        <dbReference type="Proteomes" id="UP001652660"/>
    </source>
</evidence>
<keyword evidence="1" id="KW-1133">Transmembrane helix</keyword>
<reference evidence="2" key="1">
    <citation type="journal article" date="2025" name="Foods">
        <title>Unveiling the Microbial Signatures of Arabica Coffee Cherries: Insights into Ripeness Specific Diversity, Functional Traits, and Implications for Quality and Safety.</title>
        <authorList>
            <consortium name="RefSeq"/>
            <person name="Tenea G.N."/>
            <person name="Cifuentes V."/>
            <person name="Reyes P."/>
            <person name="Cevallos-Vallejos M."/>
        </authorList>
    </citation>
    <scope>NUCLEOTIDE SEQUENCE [LARGE SCALE GENOMIC DNA]</scope>
</reference>
<keyword evidence="1" id="KW-0812">Transmembrane</keyword>
<dbReference type="Proteomes" id="UP001652660">
    <property type="component" value="Chromosome 2c"/>
</dbReference>
<dbReference type="GeneID" id="113728278"/>
<dbReference type="AlphaFoldDB" id="A0A6P6WJF1"/>
<evidence type="ECO:0000313" key="3">
    <source>
        <dbReference type="RefSeq" id="XP_027115574.2"/>
    </source>
</evidence>
<organism evidence="2 3">
    <name type="scientific">Coffea arabica</name>
    <name type="common">Arabian coffee</name>
    <dbReference type="NCBI Taxonomy" id="13443"/>
    <lineage>
        <taxon>Eukaryota</taxon>
        <taxon>Viridiplantae</taxon>
        <taxon>Streptophyta</taxon>
        <taxon>Embryophyta</taxon>
        <taxon>Tracheophyta</taxon>
        <taxon>Spermatophyta</taxon>
        <taxon>Magnoliopsida</taxon>
        <taxon>eudicotyledons</taxon>
        <taxon>Gunneridae</taxon>
        <taxon>Pentapetalae</taxon>
        <taxon>asterids</taxon>
        <taxon>lamiids</taxon>
        <taxon>Gentianales</taxon>
        <taxon>Rubiaceae</taxon>
        <taxon>Ixoroideae</taxon>
        <taxon>Gardenieae complex</taxon>
        <taxon>Bertiereae - Coffeeae clade</taxon>
        <taxon>Coffeeae</taxon>
        <taxon>Coffea</taxon>
    </lineage>
</organism>
<keyword evidence="1" id="KW-0472">Membrane</keyword>
<dbReference type="RefSeq" id="XP_027115574.2">
    <property type="nucleotide sequence ID" value="XM_027259773.2"/>
</dbReference>
<evidence type="ECO:0000256" key="1">
    <source>
        <dbReference type="SAM" id="Phobius"/>
    </source>
</evidence>
<protein>
    <submittedName>
        <fullName evidence="3">Late embryogenesis abundant protein At1g64065-like</fullName>
    </submittedName>
</protein>
<proteinExistence type="predicted"/>
<sequence length="204" mass="22771">MPSSPYTGHANQAKHDIESSELRKKKRMKCLAYVAAFAVFQTAVILIFVLTIMKVRTPKFRVRSADFDESFQVGNLSTPSFSFRMDAELGVKNANFGNYKFQNSSIFFLYGDTGVGEAAFSKSKAGWRSTKKFHVSVDLSSKSLPSNSQLGNDLRSGVLNLRSQSRLDGKVELLFIFKKKKSVNMDCTLTIGVAEKQVRQISCK</sequence>
<accession>A0A6P6WJF1</accession>
<reference evidence="3" key="2">
    <citation type="submission" date="2025-08" db="UniProtKB">
        <authorList>
            <consortium name="RefSeq"/>
        </authorList>
    </citation>
    <scope>IDENTIFICATION</scope>
    <source>
        <tissue evidence="3">Leaves</tissue>
    </source>
</reference>